<proteinExistence type="predicted"/>
<keyword evidence="3" id="KW-1185">Reference proteome</keyword>
<dbReference type="EMBL" id="FNFP01000006">
    <property type="protein sequence ID" value="SDK99811.1"/>
    <property type="molecule type" value="Genomic_DNA"/>
</dbReference>
<dbReference type="Gene3D" id="1.10.1900.10">
    <property type="entry name" value="c-terminal domain of poly(a) binding protein"/>
    <property type="match status" value="1"/>
</dbReference>
<organism evidence="2 3">
    <name type="scientific">Natronincola ferrireducens</name>
    <dbReference type="NCBI Taxonomy" id="393762"/>
    <lineage>
        <taxon>Bacteria</taxon>
        <taxon>Bacillati</taxon>
        <taxon>Bacillota</taxon>
        <taxon>Clostridia</taxon>
        <taxon>Peptostreptococcales</taxon>
        <taxon>Natronincolaceae</taxon>
        <taxon>Natronincola</taxon>
    </lineage>
</organism>
<dbReference type="OrthoDB" id="1655249at2"/>
<dbReference type="RefSeq" id="WP_090553944.1">
    <property type="nucleotide sequence ID" value="NZ_FNFP01000006.1"/>
</dbReference>
<evidence type="ECO:0000313" key="2">
    <source>
        <dbReference type="EMBL" id="SDK99811.1"/>
    </source>
</evidence>
<dbReference type="Proteomes" id="UP000198718">
    <property type="component" value="Unassembled WGS sequence"/>
</dbReference>
<protein>
    <submittedName>
        <fullName evidence="2">Uncharacterized protein</fullName>
    </submittedName>
</protein>
<name>A0A1G9GGL9_9FIRM</name>
<keyword evidence="1" id="KW-0472">Membrane</keyword>
<evidence type="ECO:0000313" key="3">
    <source>
        <dbReference type="Proteomes" id="UP000198718"/>
    </source>
</evidence>
<accession>A0A1G9GGL9</accession>
<evidence type="ECO:0000256" key="1">
    <source>
        <dbReference type="SAM" id="Phobius"/>
    </source>
</evidence>
<keyword evidence="1" id="KW-0812">Transmembrane</keyword>
<reference evidence="2 3" key="1">
    <citation type="submission" date="2016-10" db="EMBL/GenBank/DDBJ databases">
        <authorList>
            <person name="de Groot N.N."/>
        </authorList>
    </citation>
    <scope>NUCLEOTIDE SEQUENCE [LARGE SCALE GENOMIC DNA]</scope>
    <source>
        <strain evidence="2 3">DSM 18346</strain>
    </source>
</reference>
<keyword evidence="1" id="KW-1133">Transmembrane helix</keyword>
<feature type="transmembrane region" description="Helical" evidence="1">
    <location>
        <begin position="191"/>
        <end position="210"/>
    </location>
</feature>
<feature type="transmembrane region" description="Helical" evidence="1">
    <location>
        <begin position="129"/>
        <end position="150"/>
    </location>
</feature>
<feature type="transmembrane region" description="Helical" evidence="1">
    <location>
        <begin position="97"/>
        <end position="117"/>
    </location>
</feature>
<dbReference type="SUPFAM" id="SSF158560">
    <property type="entry name" value="BH3980-like"/>
    <property type="match status" value="1"/>
</dbReference>
<gene>
    <name evidence="2" type="ORF">SAMN05660472_02414</name>
</gene>
<feature type="transmembrane region" description="Helical" evidence="1">
    <location>
        <begin position="162"/>
        <end position="179"/>
    </location>
</feature>
<dbReference type="STRING" id="393762.SAMN05660472_02414"/>
<sequence length="227" mass="25905">MFANEVNLLKTENEIQSKNLREYDQRVIKDIMKSMSMFKVNSYDAQVIQRDLIGMAHELKLRDSSLQEAIGDDVKGFTHEIIKNSGGPCKREITLNFFLKLSGYFFAWFTLLAIGAYGSLSWDANPIIYFYYFGAVLITFITEGVIAPLFSTDKGPKKKLQSLISILLFILLTFIIFSINDKTYTTEVKGGVIIVVSGLVYLITKYLNSINIRRLAKDKKHFINDLK</sequence>
<dbReference type="AlphaFoldDB" id="A0A1G9GGL9"/>